<feature type="domain" description="Aldehyde oxidase/xanthine dehydrogenase a/b hammerhead" evidence="3">
    <location>
        <begin position="37"/>
        <end position="148"/>
    </location>
</feature>
<dbReference type="InterPro" id="IPR000674">
    <property type="entry name" value="Ald_Oxase/Xan_DH_a/b"/>
</dbReference>
<evidence type="ECO:0000313" key="4">
    <source>
        <dbReference type="EMBL" id="MDQ2589204.1"/>
    </source>
</evidence>
<dbReference type="Pfam" id="PF02738">
    <property type="entry name" value="MoCoBD_1"/>
    <property type="match status" value="1"/>
</dbReference>
<sequence length="710" mass="75613">MNPHQQVLDSTGAEISELSAPVIGTPRTRVEGRDKVSGKARYAGDIPIDRLAHGAVVTATIASGRITAVDISATLASPGVIGVIDHRNAPRVDPKAGSPFFGPDGQLQLLQDDRITHGGWPVALVVAETHEQARAGAELLRVSYVEQPHDIAFSAGHPAARPALPAFGPDADKGDLDAELAASAVVVDESYTTPAQHACAMEPHVATAWLEGAVLRAIDSNQAPYGIAAQLATLFGKPLSDVRVQVEQVGGGFGSKTGLGPQLILATMATMLFHRPVRVALTREEVFLATSARPRTDQRVRLGADRDGRLRAIGHEAAFEISGKSEFIENCVEIAKTLYAANAIRTRLNVVPLNILPVASVRAPGTAPGSFALESAMDELAERLDMDPLELRRRNEPEVGPVSGLPFTSRNFQLCLSEGARQFGWAGRDHRPRRRREGHLLIGTGMAGTSFFTTAFPSSATITAEQDGTFTVAIAAIDIGTGARTALHAIAADALRVGWDRIRLRIGDSAIGPAWQAGGSLGTTSWGWAIVAAARELLEQLESGPALPVSVTSDTTEEIMSRPHRERHSYSAVFAEVAVDPATGEVRVRRLVGRFAVGRVVNPLMVRSQLTGGMVMGLSIALQEEVVRDEVSGRQVNADFAGYHFAANADVPFIDADFVEDHEPDDPLGMKGPGEIGTVAVAAAIANAVWHATGKRHRELPIRLDRVIED</sequence>
<evidence type="ECO:0000256" key="2">
    <source>
        <dbReference type="ARBA" id="ARBA00023002"/>
    </source>
</evidence>
<dbReference type="InterPro" id="IPR008274">
    <property type="entry name" value="AldOxase/xan_DH_MoCoBD1"/>
</dbReference>
<dbReference type="Gene3D" id="3.30.365.10">
    <property type="entry name" value="Aldehyde oxidase/xanthine dehydrogenase, molybdopterin binding domain"/>
    <property type="match status" value="4"/>
</dbReference>
<evidence type="ECO:0000259" key="3">
    <source>
        <dbReference type="SMART" id="SM01008"/>
    </source>
</evidence>
<dbReference type="InterPro" id="IPR037165">
    <property type="entry name" value="AldOxase/xan_DH_Mopterin-bd_sf"/>
</dbReference>
<protein>
    <submittedName>
        <fullName evidence="4">Oxidoreductase</fullName>
    </submittedName>
</protein>
<dbReference type="InterPro" id="IPR036856">
    <property type="entry name" value="Ald_Oxase/Xan_DH_a/b_sf"/>
</dbReference>
<gene>
    <name evidence="4" type="ORF">CKY47_35845</name>
</gene>
<dbReference type="SUPFAM" id="SSF54665">
    <property type="entry name" value="CO dehydrogenase molybdoprotein N-domain-like"/>
    <property type="match status" value="1"/>
</dbReference>
<dbReference type="SUPFAM" id="SSF56003">
    <property type="entry name" value="Molybdenum cofactor-binding domain"/>
    <property type="match status" value="1"/>
</dbReference>
<keyword evidence="2" id="KW-0560">Oxidoreductase</keyword>
<dbReference type="Proteomes" id="UP001225605">
    <property type="component" value="Unassembled WGS sequence"/>
</dbReference>
<dbReference type="SMART" id="SM01008">
    <property type="entry name" value="Ald_Xan_dh_C"/>
    <property type="match status" value="1"/>
</dbReference>
<dbReference type="EMBL" id="NSDM01000033">
    <property type="protein sequence ID" value="MDQ2589204.1"/>
    <property type="molecule type" value="Genomic_DNA"/>
</dbReference>
<keyword evidence="1" id="KW-0500">Molybdenum</keyword>
<proteinExistence type="predicted"/>
<keyword evidence="5" id="KW-1185">Reference proteome</keyword>
<dbReference type="PANTHER" id="PTHR11908:SF132">
    <property type="entry name" value="ALDEHYDE OXIDASE 1-RELATED"/>
    <property type="match status" value="1"/>
</dbReference>
<reference evidence="4 5" key="1">
    <citation type="submission" date="2017-06" db="EMBL/GenBank/DDBJ databases">
        <title>Cultured bacterium strain Saccharothrix yanglingensis Hhs.015.</title>
        <authorList>
            <person name="Xia Y."/>
        </authorList>
    </citation>
    <scope>NUCLEOTIDE SEQUENCE [LARGE SCALE GENOMIC DNA]</scope>
    <source>
        <strain evidence="4 5">Hhs.015</strain>
    </source>
</reference>
<accession>A0ABU0XEV2</accession>
<dbReference type="Pfam" id="PF20256">
    <property type="entry name" value="MoCoBD_2"/>
    <property type="match status" value="2"/>
</dbReference>
<evidence type="ECO:0000313" key="5">
    <source>
        <dbReference type="Proteomes" id="UP001225605"/>
    </source>
</evidence>
<evidence type="ECO:0000256" key="1">
    <source>
        <dbReference type="ARBA" id="ARBA00022505"/>
    </source>
</evidence>
<dbReference type="Pfam" id="PF01315">
    <property type="entry name" value="Ald_Xan_dh_C"/>
    <property type="match status" value="1"/>
</dbReference>
<dbReference type="InterPro" id="IPR046867">
    <property type="entry name" value="AldOxase/xan_DH_MoCoBD2"/>
</dbReference>
<comment type="caution">
    <text evidence="4">The sequence shown here is derived from an EMBL/GenBank/DDBJ whole genome shotgun (WGS) entry which is preliminary data.</text>
</comment>
<organism evidence="4 5">
    <name type="scientific">Saccharothrix yanglingensis</name>
    <dbReference type="NCBI Taxonomy" id="659496"/>
    <lineage>
        <taxon>Bacteria</taxon>
        <taxon>Bacillati</taxon>
        <taxon>Actinomycetota</taxon>
        <taxon>Actinomycetes</taxon>
        <taxon>Pseudonocardiales</taxon>
        <taxon>Pseudonocardiaceae</taxon>
        <taxon>Saccharothrix</taxon>
    </lineage>
</organism>
<dbReference type="PANTHER" id="PTHR11908">
    <property type="entry name" value="XANTHINE DEHYDROGENASE"/>
    <property type="match status" value="1"/>
</dbReference>
<dbReference type="InterPro" id="IPR016208">
    <property type="entry name" value="Ald_Oxase/xanthine_DH-like"/>
</dbReference>
<dbReference type="RefSeq" id="WP_306750897.1">
    <property type="nucleotide sequence ID" value="NZ_NSDM01000033.1"/>
</dbReference>
<dbReference type="Gene3D" id="3.90.1170.50">
    <property type="entry name" value="Aldehyde oxidase/xanthine dehydrogenase, a/b hammerhead"/>
    <property type="match status" value="1"/>
</dbReference>
<name>A0ABU0XEV2_9PSEU</name>